<dbReference type="EMBL" id="VIFX01000006">
    <property type="protein sequence ID" value="TQR87486.1"/>
    <property type="molecule type" value="Genomic_DNA"/>
</dbReference>
<evidence type="ECO:0000259" key="2">
    <source>
        <dbReference type="Pfam" id="PF12697"/>
    </source>
</evidence>
<accession>A0A544W5F9</accession>
<dbReference type="Gene3D" id="1.10.10.800">
    <property type="match status" value="1"/>
</dbReference>
<dbReference type="GO" id="GO:0016787">
    <property type="term" value="F:hydrolase activity"/>
    <property type="evidence" value="ECO:0007669"/>
    <property type="project" value="UniProtKB-KW"/>
</dbReference>
<evidence type="ECO:0000313" key="3">
    <source>
        <dbReference type="EMBL" id="TQR87486.1"/>
    </source>
</evidence>
<dbReference type="PANTHER" id="PTHR47751">
    <property type="entry name" value="SUPERFAMILY HYDROLASE, PUTATIVE (AFU_ORTHOLOGUE AFUA_2G16580)-RELATED"/>
    <property type="match status" value="1"/>
</dbReference>
<dbReference type="PANTHER" id="PTHR47751:SF1">
    <property type="entry name" value="SUPERFAMILY HYDROLASE, PUTATIVE (AFU_ORTHOLOGUE AFUA_2G16580)-RELATED"/>
    <property type="match status" value="1"/>
</dbReference>
<dbReference type="Proteomes" id="UP000315759">
    <property type="component" value="Unassembled WGS sequence"/>
</dbReference>
<feature type="region of interest" description="Disordered" evidence="1">
    <location>
        <begin position="35"/>
        <end position="63"/>
    </location>
</feature>
<dbReference type="AlphaFoldDB" id="A0A544W5F9"/>
<gene>
    <name evidence="3" type="ORF">D8S82_06825</name>
</gene>
<proteinExistence type="predicted"/>
<dbReference type="InterPro" id="IPR000073">
    <property type="entry name" value="AB_hydrolase_1"/>
</dbReference>
<dbReference type="Gene3D" id="3.40.50.1820">
    <property type="entry name" value="alpha/beta hydrolase"/>
    <property type="match status" value="1"/>
</dbReference>
<evidence type="ECO:0000313" key="4">
    <source>
        <dbReference type="Proteomes" id="UP000315759"/>
    </source>
</evidence>
<reference evidence="3 4" key="1">
    <citation type="submission" date="2018-10" db="EMBL/GenBank/DDBJ databases">
        <title>Draft genome of Mycobacterium hodleri strain B.</title>
        <authorList>
            <person name="Amande T.J."/>
            <person name="Mcgenity T.J."/>
        </authorList>
    </citation>
    <scope>NUCLEOTIDE SEQUENCE [LARGE SCALE GENOMIC DNA]</scope>
    <source>
        <strain evidence="3 4">B</strain>
    </source>
</reference>
<dbReference type="SUPFAM" id="SSF53474">
    <property type="entry name" value="alpha/beta-Hydrolases"/>
    <property type="match status" value="1"/>
</dbReference>
<comment type="caution">
    <text evidence="3">The sequence shown here is derived from an EMBL/GenBank/DDBJ whole genome shotgun (WGS) entry which is preliminary data.</text>
</comment>
<keyword evidence="3" id="KW-0378">Hydrolase</keyword>
<dbReference type="RefSeq" id="WP_142551343.1">
    <property type="nucleotide sequence ID" value="NZ_VIFX01000006.1"/>
</dbReference>
<dbReference type="Pfam" id="PF12697">
    <property type="entry name" value="Abhydrolase_6"/>
    <property type="match status" value="1"/>
</dbReference>
<dbReference type="InterPro" id="IPR051411">
    <property type="entry name" value="Polyketide_trans_af380"/>
</dbReference>
<feature type="compositionally biased region" description="Low complexity" evidence="1">
    <location>
        <begin position="39"/>
        <end position="54"/>
    </location>
</feature>
<sequence length="374" mass="40412">MITTTTTPNRKGRRLTKIATGAVVLGVLATTGCAPSERTTASPAPAQSTASLAPGDTSRGADNFYESDRVTVQKVTFKNQYQMNVTGNLFVPSDLDRNTKKAAMVVGHPMGAVKEQSANLYATKLAERGFVTLSLDLSYWGESEGQPRNLVAPDVYTEDFSAAVDYLRTQSFVDAEGVGALGVCGSGSFVISAAKIDPRIKAVATVSMYDMGGVNRNGLRGAMTPQMRDEALALAAQQRDVEFTGGDVEYVGGTPFELDDQSSAIDREFYDFYRTARGNSPGTTTQPTLSSNARFMNFYPFEDIETISPRPMLFITGDQAHSREFSEQAYQLAAEPKQLVTVPGAGHVDLYDRTDLIPFDTLATFFQTSLDAGQ</sequence>
<keyword evidence="4" id="KW-1185">Reference proteome</keyword>
<protein>
    <submittedName>
        <fullName evidence="3">Alpha/beta hydrolase</fullName>
    </submittedName>
</protein>
<dbReference type="InterPro" id="IPR029058">
    <property type="entry name" value="AB_hydrolase_fold"/>
</dbReference>
<feature type="domain" description="AB hydrolase-1" evidence="2">
    <location>
        <begin position="123"/>
        <end position="352"/>
    </location>
</feature>
<name>A0A544W5F9_9MYCO</name>
<organism evidence="3 4">
    <name type="scientific">Mycolicibacterium hodleri</name>
    <dbReference type="NCBI Taxonomy" id="49897"/>
    <lineage>
        <taxon>Bacteria</taxon>
        <taxon>Bacillati</taxon>
        <taxon>Actinomycetota</taxon>
        <taxon>Actinomycetes</taxon>
        <taxon>Mycobacteriales</taxon>
        <taxon>Mycobacteriaceae</taxon>
        <taxon>Mycolicibacterium</taxon>
    </lineage>
</organism>
<evidence type="ECO:0000256" key="1">
    <source>
        <dbReference type="SAM" id="MobiDB-lite"/>
    </source>
</evidence>